<feature type="compositionally biased region" description="Polar residues" evidence="4">
    <location>
        <begin position="707"/>
        <end position="719"/>
    </location>
</feature>
<dbReference type="Gene3D" id="2.40.50.140">
    <property type="entry name" value="Nucleic acid-binding proteins"/>
    <property type="match status" value="1"/>
</dbReference>
<feature type="compositionally biased region" description="Polar residues" evidence="4">
    <location>
        <begin position="874"/>
        <end position="884"/>
    </location>
</feature>
<dbReference type="HOGENOM" id="CLU_275591_0_0_1"/>
<feature type="domain" description="C2H2-type" evidence="5">
    <location>
        <begin position="724"/>
        <end position="753"/>
    </location>
</feature>
<feature type="compositionally biased region" description="Low complexity" evidence="4">
    <location>
        <begin position="1083"/>
        <end position="1093"/>
    </location>
</feature>
<dbReference type="CDD" id="cd04496">
    <property type="entry name" value="SSB_OBF"/>
    <property type="match status" value="1"/>
</dbReference>
<keyword evidence="2" id="KW-0479">Metal-binding</keyword>
<proteinExistence type="predicted"/>
<keyword evidence="2" id="KW-0863">Zinc-finger</keyword>
<feature type="compositionally biased region" description="Basic and acidic residues" evidence="4">
    <location>
        <begin position="728"/>
        <end position="746"/>
    </location>
</feature>
<keyword evidence="1 3" id="KW-0238">DNA-binding</keyword>
<feature type="compositionally biased region" description="Basic and acidic residues" evidence="4">
    <location>
        <begin position="683"/>
        <end position="696"/>
    </location>
</feature>
<feature type="region of interest" description="Disordered" evidence="4">
    <location>
        <begin position="809"/>
        <end position="902"/>
    </location>
</feature>
<evidence type="ECO:0000259" key="5">
    <source>
        <dbReference type="PROSITE" id="PS50157"/>
    </source>
</evidence>
<feature type="region of interest" description="Disordered" evidence="4">
    <location>
        <begin position="682"/>
        <end position="701"/>
    </location>
</feature>
<accession>L8WUN7</accession>
<dbReference type="Proteomes" id="UP000011668">
    <property type="component" value="Unassembled WGS sequence"/>
</dbReference>
<feature type="region of interest" description="Disordered" evidence="4">
    <location>
        <begin position="320"/>
        <end position="359"/>
    </location>
</feature>
<dbReference type="EMBL" id="AFRT01000985">
    <property type="protein sequence ID" value="ELU41826.1"/>
    <property type="molecule type" value="Genomic_DNA"/>
</dbReference>
<reference evidence="6 7" key="1">
    <citation type="journal article" date="2013" name="Nat. Commun.">
        <title>The evolution and pathogenic mechanisms of the rice sheath blight pathogen.</title>
        <authorList>
            <person name="Zheng A."/>
            <person name="Lin R."/>
            <person name="Xu L."/>
            <person name="Qin P."/>
            <person name="Tang C."/>
            <person name="Ai P."/>
            <person name="Zhang D."/>
            <person name="Liu Y."/>
            <person name="Sun Z."/>
            <person name="Feng H."/>
            <person name="Wang Y."/>
            <person name="Chen Y."/>
            <person name="Liang X."/>
            <person name="Fu R."/>
            <person name="Li Q."/>
            <person name="Zhang J."/>
            <person name="Yu X."/>
            <person name="Xie Z."/>
            <person name="Ding L."/>
            <person name="Guan P."/>
            <person name="Tang J."/>
            <person name="Liang Y."/>
            <person name="Wang S."/>
            <person name="Deng Q."/>
            <person name="Li S."/>
            <person name="Zhu J."/>
            <person name="Wang L."/>
            <person name="Liu H."/>
            <person name="Li P."/>
        </authorList>
    </citation>
    <scope>NUCLEOTIDE SEQUENCE [LARGE SCALE GENOMIC DNA]</scope>
    <source>
        <strain evidence="7">AG-1 IA</strain>
    </source>
</reference>
<organism evidence="6 7">
    <name type="scientific">Thanatephorus cucumeris (strain AG1-IA)</name>
    <name type="common">Rice sheath blight fungus</name>
    <name type="synonym">Rhizoctonia solani</name>
    <dbReference type="NCBI Taxonomy" id="983506"/>
    <lineage>
        <taxon>Eukaryota</taxon>
        <taxon>Fungi</taxon>
        <taxon>Dikarya</taxon>
        <taxon>Basidiomycota</taxon>
        <taxon>Agaricomycotina</taxon>
        <taxon>Agaricomycetes</taxon>
        <taxon>Cantharellales</taxon>
        <taxon>Ceratobasidiaceae</taxon>
        <taxon>Rhizoctonia</taxon>
        <taxon>Rhizoctonia solani AG-1</taxon>
    </lineage>
</organism>
<keyword evidence="2" id="KW-0862">Zinc</keyword>
<evidence type="ECO:0000256" key="3">
    <source>
        <dbReference type="PROSITE-ProRule" id="PRU00252"/>
    </source>
</evidence>
<dbReference type="GO" id="GO:0003697">
    <property type="term" value="F:single-stranded DNA binding"/>
    <property type="evidence" value="ECO:0007669"/>
    <property type="project" value="InterPro"/>
</dbReference>
<dbReference type="InterPro" id="IPR013897">
    <property type="entry name" value="Duc1"/>
</dbReference>
<evidence type="ECO:0000256" key="4">
    <source>
        <dbReference type="SAM" id="MobiDB-lite"/>
    </source>
</evidence>
<dbReference type="STRING" id="983506.L8WUN7"/>
<feature type="region of interest" description="Disordered" evidence="4">
    <location>
        <begin position="707"/>
        <end position="746"/>
    </location>
</feature>
<dbReference type="SUPFAM" id="SSF50249">
    <property type="entry name" value="Nucleic acid-binding proteins"/>
    <property type="match status" value="1"/>
</dbReference>
<dbReference type="Gene3D" id="3.30.160.60">
    <property type="entry name" value="Classic Zinc Finger"/>
    <property type="match status" value="1"/>
</dbReference>
<feature type="compositionally biased region" description="Polar residues" evidence="4">
    <location>
        <begin position="809"/>
        <end position="826"/>
    </location>
</feature>
<evidence type="ECO:0000256" key="2">
    <source>
        <dbReference type="PROSITE-ProRule" id="PRU00042"/>
    </source>
</evidence>
<dbReference type="InterPro" id="IPR013087">
    <property type="entry name" value="Znf_C2H2_type"/>
</dbReference>
<dbReference type="Pfam" id="PF08588">
    <property type="entry name" value="Duc1"/>
    <property type="match status" value="1"/>
</dbReference>
<protein>
    <submittedName>
        <fullName evidence="6">SSB domain-containing protein</fullName>
    </submittedName>
</protein>
<dbReference type="InterPro" id="IPR000424">
    <property type="entry name" value="Primosome_PriB/ssb"/>
</dbReference>
<evidence type="ECO:0000313" key="6">
    <source>
        <dbReference type="EMBL" id="ELU41826.1"/>
    </source>
</evidence>
<dbReference type="InterPro" id="IPR012340">
    <property type="entry name" value="NA-bd_OB-fold"/>
</dbReference>
<gene>
    <name evidence="6" type="ORF">AG1IA_04146</name>
</gene>
<feature type="region of interest" description="Disordered" evidence="4">
    <location>
        <begin position="1083"/>
        <end position="1135"/>
    </location>
</feature>
<name>L8WUN7_THACA</name>
<dbReference type="GO" id="GO:0008270">
    <property type="term" value="F:zinc ion binding"/>
    <property type="evidence" value="ECO:0007669"/>
    <property type="project" value="UniProtKB-KW"/>
</dbReference>
<dbReference type="PANTHER" id="PTHR34826">
    <property type="entry name" value="UPF0590 PROTEIN C409.17C"/>
    <property type="match status" value="1"/>
</dbReference>
<dbReference type="PROSITE" id="PS50157">
    <property type="entry name" value="ZINC_FINGER_C2H2_2"/>
    <property type="match status" value="1"/>
</dbReference>
<evidence type="ECO:0000313" key="7">
    <source>
        <dbReference type="Proteomes" id="UP000011668"/>
    </source>
</evidence>
<dbReference type="PANTHER" id="PTHR34826:SF2">
    <property type="entry name" value="UPF0590 PROTEIN C409.17C"/>
    <property type="match status" value="1"/>
</dbReference>
<dbReference type="AlphaFoldDB" id="L8WUN7"/>
<keyword evidence="7" id="KW-1185">Reference proteome</keyword>
<dbReference type="PROSITE" id="PS00028">
    <property type="entry name" value="ZINC_FINGER_C2H2_1"/>
    <property type="match status" value="2"/>
</dbReference>
<dbReference type="OrthoDB" id="654211at2759"/>
<dbReference type="SMART" id="SM00355">
    <property type="entry name" value="ZnF_C2H2"/>
    <property type="match status" value="3"/>
</dbReference>
<comment type="caution">
    <text evidence="6">The sequence shown here is derived from an EMBL/GenBank/DDBJ whole genome shotgun (WGS) entry which is preliminary data.</text>
</comment>
<sequence>MLAPVLRTTRLTTRSAFPPARGFARLTLIGRLGADPELKTSTSGRSNTLPRYVVTTDVPSRPLPDGTYPPRAKSWHNIISFTPTTYSKLTALRKGARVYVEATYEMKKLEANEEFPSRQVVNLRHVSHRTPTKAYSMPYRLSVTAGPSLDLSTHNPVDVNNDDCPVEIYSPHFRGRITVRVKNLPEDQAPISESRYFNNKSATFSLQCQGQYGNHADELNVDDIMFGIVLQKPLSDTPPLGLSLIERTMRFFWPVMESNLQDHTPWVLSPMFATMSRVRVQVGSDPIERELGLSSPAQNYFRESLATNVRSQLPRWPGIMTDAESESIPPSFTRRPPNRTPRSRASSSSPPPTPRRSTLSRTFSYFSRAAPQSLDVPGTPPERKKYFSSPVVRKQIRIEPTDVITTDFRNSFINFRDLSLAVPGIPFKIDLGRHMVGRPTQYVCRSRTGIEYCVIFHSEPEMNAKFSMRMVDHNIHTIEIPGNFTITRAAEFVRSVVNRVRLDPFAPIHLPARTTFNRLCPFTDTVSSGISPLLNYVVHCSGDSAALTALFTLSQSGVRLHGPSTVLTTALEGTRPLILRSLCLYYPTWTIITSQYASERGGHLDLFDCTKDVLVHLPANLVNLLTMGHSGIAGRFKPASPPGSLPPTSTLSSKCSINKPSPKGNFVCKECGNDKWTNQSALSRHERTHKDNKDRYAPVGYAPSSVNTRIDKLTNSPSSGARPHRCRAGCDRSFSDPSSRGRHENEIHNPAHGFKCLRPGCNESFKRKGMFGDHMVNAHAWPNKESISPAVFTAAKAKCAEDYRAANGNQTASSNISNQNAGANTSDFDDDGSLAAPVKRSNFNRKHLRSDSTSSDDFKPPPTKKHLSRRNAVASITSFSPQDADNTRLGHQRSGPDDRGITTTTKNNPIADAFLSCYQPGPHAASPYTDAISRVQNNSTSPAHSVIGEYSTAQLGGATPNTVSNAASYESSSENSVLPETHWPTTSYEHPWPLENDMLRASHGTDVKSVYTRAREDIYQGNTVPQNRLEMFYTTTTSNIYPPIGEYQAKPPSGSSSLNLDYGQAAINAFRDRQVLVRAPSDYSVSSHSDSNSQGMLESNCKPLDGVADRNLHIPRSVTGHGGPPTINEHPRRSQRVVPPALSIKWAVHAPATWACLS</sequence>
<dbReference type="Pfam" id="PF00436">
    <property type="entry name" value="SSB"/>
    <property type="match status" value="1"/>
</dbReference>
<dbReference type="PROSITE" id="PS50935">
    <property type="entry name" value="SSB"/>
    <property type="match status" value="1"/>
</dbReference>
<evidence type="ECO:0000256" key="1">
    <source>
        <dbReference type="ARBA" id="ARBA00023125"/>
    </source>
</evidence>